<organism evidence="2 3">
    <name type="scientific">Insolitispirillum peregrinum</name>
    <dbReference type="NCBI Taxonomy" id="80876"/>
    <lineage>
        <taxon>Bacteria</taxon>
        <taxon>Pseudomonadati</taxon>
        <taxon>Pseudomonadota</taxon>
        <taxon>Alphaproteobacteria</taxon>
        <taxon>Rhodospirillales</taxon>
        <taxon>Novispirillaceae</taxon>
        <taxon>Insolitispirillum</taxon>
    </lineage>
</organism>
<sequence length="71" mass="8294">MSIDHHTPASRLSLRHRGERPPRRPQRRPLAHQQHRPTPFLSETIRIAVIAELHRLRWSPTLPSDAVEIGR</sequence>
<feature type="compositionally biased region" description="Basic residues" evidence="1">
    <location>
        <begin position="13"/>
        <end position="35"/>
    </location>
</feature>
<evidence type="ECO:0000313" key="2">
    <source>
        <dbReference type="EMBL" id="SIS50165.1"/>
    </source>
</evidence>
<name>A0A1N7JLI9_9PROT</name>
<dbReference type="STRING" id="80876.SAMN05421779_102369"/>
<protein>
    <submittedName>
        <fullName evidence="2">Uncharacterized protein</fullName>
    </submittedName>
</protein>
<dbReference type="Proteomes" id="UP000185678">
    <property type="component" value="Unassembled WGS sequence"/>
</dbReference>
<keyword evidence="3" id="KW-1185">Reference proteome</keyword>
<evidence type="ECO:0000313" key="3">
    <source>
        <dbReference type="Proteomes" id="UP000185678"/>
    </source>
</evidence>
<feature type="region of interest" description="Disordered" evidence="1">
    <location>
        <begin position="1"/>
        <end position="39"/>
    </location>
</feature>
<dbReference type="AlphaFoldDB" id="A0A1N7JLI9"/>
<gene>
    <name evidence="2" type="ORF">SAMN05421779_102369</name>
</gene>
<evidence type="ECO:0000256" key="1">
    <source>
        <dbReference type="SAM" id="MobiDB-lite"/>
    </source>
</evidence>
<accession>A0A1N7JLI9</accession>
<proteinExistence type="predicted"/>
<dbReference type="EMBL" id="FTOA01000002">
    <property type="protein sequence ID" value="SIS50165.1"/>
    <property type="molecule type" value="Genomic_DNA"/>
</dbReference>
<dbReference type="RefSeq" id="WP_076399241.1">
    <property type="nucleotide sequence ID" value="NZ_FTOA01000002.1"/>
</dbReference>
<reference evidence="2 3" key="1">
    <citation type="submission" date="2017-01" db="EMBL/GenBank/DDBJ databases">
        <authorList>
            <person name="Mah S.A."/>
            <person name="Swanson W.J."/>
            <person name="Moy G.W."/>
            <person name="Vacquier V.D."/>
        </authorList>
    </citation>
    <scope>NUCLEOTIDE SEQUENCE [LARGE SCALE GENOMIC DNA]</scope>
    <source>
        <strain evidence="2 3">DSM 11589</strain>
    </source>
</reference>